<dbReference type="InterPro" id="IPR011622">
    <property type="entry name" value="7TMR_DISM_rcpt_extracell_dom2"/>
</dbReference>
<dbReference type="NCBIfam" id="TIGR00254">
    <property type="entry name" value="GGDEF"/>
    <property type="match status" value="1"/>
</dbReference>
<dbReference type="SMART" id="SM00267">
    <property type="entry name" value="GGDEF"/>
    <property type="match status" value="1"/>
</dbReference>
<dbReference type="InterPro" id="IPR029787">
    <property type="entry name" value="Nucleotide_cyclase"/>
</dbReference>
<organism evidence="5 6">
    <name type="scientific">Sulfuricella denitrificans (strain DSM 22764 / NBRC 105220 / skB26)</name>
    <dbReference type="NCBI Taxonomy" id="1163617"/>
    <lineage>
        <taxon>Bacteria</taxon>
        <taxon>Pseudomonadati</taxon>
        <taxon>Pseudomonadota</taxon>
        <taxon>Betaproteobacteria</taxon>
        <taxon>Nitrosomonadales</taxon>
        <taxon>Sulfuricellaceae</taxon>
        <taxon>Sulfuricella</taxon>
    </lineage>
</organism>
<feature type="transmembrane region" description="Helical" evidence="1">
    <location>
        <begin position="285"/>
        <end position="304"/>
    </location>
</feature>
<dbReference type="Pfam" id="PF07696">
    <property type="entry name" value="7TMR-DISMED2"/>
    <property type="match status" value="1"/>
</dbReference>
<feature type="domain" description="PAS" evidence="2">
    <location>
        <begin position="549"/>
        <end position="597"/>
    </location>
</feature>
<dbReference type="InterPro" id="IPR035965">
    <property type="entry name" value="PAS-like_dom_sf"/>
</dbReference>
<dbReference type="InterPro" id="IPR001610">
    <property type="entry name" value="PAC"/>
</dbReference>
<dbReference type="InterPro" id="IPR011623">
    <property type="entry name" value="7TMR_DISM_rcpt_extracell_dom1"/>
</dbReference>
<dbReference type="PROSITE" id="PS50112">
    <property type="entry name" value="PAS"/>
    <property type="match status" value="1"/>
</dbReference>
<dbReference type="SMART" id="SM00091">
    <property type="entry name" value="PAS"/>
    <property type="match status" value="1"/>
</dbReference>
<dbReference type="PANTHER" id="PTHR46663">
    <property type="entry name" value="DIGUANYLATE CYCLASE DGCT-RELATED"/>
    <property type="match status" value="1"/>
</dbReference>
<name>S6ALX9_SULDS</name>
<feature type="transmembrane region" description="Helical" evidence="1">
    <location>
        <begin position="217"/>
        <end position="234"/>
    </location>
</feature>
<dbReference type="InterPro" id="IPR000160">
    <property type="entry name" value="GGDEF_dom"/>
</dbReference>
<dbReference type="InterPro" id="IPR052163">
    <property type="entry name" value="DGC-Regulatory_Protein"/>
</dbReference>
<dbReference type="NCBIfam" id="TIGR00229">
    <property type="entry name" value="sensory_box"/>
    <property type="match status" value="1"/>
</dbReference>
<dbReference type="GO" id="GO:0003824">
    <property type="term" value="F:catalytic activity"/>
    <property type="evidence" value="ECO:0007669"/>
    <property type="project" value="UniProtKB-ARBA"/>
</dbReference>
<dbReference type="PROSITE" id="PS50113">
    <property type="entry name" value="PAC"/>
    <property type="match status" value="2"/>
</dbReference>
<feature type="transmembrane region" description="Helical" evidence="1">
    <location>
        <begin position="254"/>
        <end position="273"/>
    </location>
</feature>
<feature type="domain" description="GGDEF" evidence="4">
    <location>
        <begin position="708"/>
        <end position="855"/>
    </location>
</feature>
<dbReference type="EMBL" id="AP013066">
    <property type="protein sequence ID" value="BAN35709.1"/>
    <property type="molecule type" value="Genomic_DNA"/>
</dbReference>
<keyword evidence="1" id="KW-0472">Membrane</keyword>
<dbReference type="InterPro" id="IPR013655">
    <property type="entry name" value="PAS_fold_3"/>
</dbReference>
<dbReference type="CDD" id="cd01949">
    <property type="entry name" value="GGDEF"/>
    <property type="match status" value="1"/>
</dbReference>
<dbReference type="OrthoDB" id="42802at2"/>
<keyword evidence="1" id="KW-0812">Transmembrane</keyword>
<dbReference type="SUPFAM" id="SSF55785">
    <property type="entry name" value="PYP-like sensor domain (PAS domain)"/>
    <property type="match status" value="2"/>
</dbReference>
<dbReference type="Proteomes" id="UP000015559">
    <property type="component" value="Chromosome"/>
</dbReference>
<keyword evidence="1" id="KW-1133">Transmembrane helix</keyword>
<feature type="transmembrane region" description="Helical" evidence="1">
    <location>
        <begin position="310"/>
        <end position="330"/>
    </location>
</feature>
<dbReference type="Gene3D" id="2.60.40.2380">
    <property type="match status" value="1"/>
</dbReference>
<evidence type="ECO:0008006" key="7">
    <source>
        <dbReference type="Google" id="ProtNLM"/>
    </source>
</evidence>
<gene>
    <name evidence="5" type="ORF">SCD_n01898</name>
</gene>
<dbReference type="Gene3D" id="2.10.70.100">
    <property type="match status" value="1"/>
</dbReference>
<dbReference type="Pfam" id="PF00990">
    <property type="entry name" value="GGDEF"/>
    <property type="match status" value="1"/>
</dbReference>
<evidence type="ECO:0000313" key="5">
    <source>
        <dbReference type="EMBL" id="BAN35709.1"/>
    </source>
</evidence>
<reference evidence="5 6" key="1">
    <citation type="journal article" date="2012" name="Appl. Environ. Microbiol.">
        <title>Draft genome sequence of a psychrotolerant sulfur-oxidizing bacterium, Sulfuricella denitrificans skB26, and proteomic insights into cold adaptation.</title>
        <authorList>
            <person name="Watanabe T."/>
            <person name="Kojima H."/>
            <person name="Fukui M."/>
        </authorList>
    </citation>
    <scope>NUCLEOTIDE SEQUENCE [LARGE SCALE GENOMIC DNA]</scope>
    <source>
        <strain evidence="6">skB26</strain>
    </source>
</reference>
<dbReference type="InterPro" id="IPR000700">
    <property type="entry name" value="PAS-assoc_C"/>
</dbReference>
<dbReference type="Pfam" id="PF13426">
    <property type="entry name" value="PAS_9"/>
    <property type="match status" value="1"/>
</dbReference>
<dbReference type="Pfam" id="PF08447">
    <property type="entry name" value="PAS_3"/>
    <property type="match status" value="1"/>
</dbReference>
<dbReference type="RefSeq" id="WP_009204902.1">
    <property type="nucleotide sequence ID" value="NC_022357.1"/>
</dbReference>
<feature type="domain" description="PAC" evidence="3">
    <location>
        <begin position="502"/>
        <end position="555"/>
    </location>
</feature>
<feature type="transmembrane region" description="Helical" evidence="1">
    <location>
        <begin position="342"/>
        <end position="364"/>
    </location>
</feature>
<sequence>MLALRHHGYWRALLALLLTLATGLIQAQPLVLTELPTGSLGTWASLLIEDGPPLGLGDAQTRQREGLFRKDNRAVLTYGIGSRPRWVHLELFNPTTESLPFRLVTGTTWTDQLKLFVVHDNRVTASWKTGDDYPKPLELTPGIGFTFTTSFAPGRSDLYLRVESIDPLVLPIKLMTEKQALSSERLVHYSYGFIYGFLIALLAYNGMLFIGLRKRSYLYYSLYLVSLILLNFAYTGHGSAWLWPDYPLLQRYMILFLMVLYGCCGLLFASRFLALAEHAPRVLRLVRLSAVSGLSLIALCIMAGSQLGAALVAFSFISLFTLGMVLLGILTIRHGRMAGRYFLVATLFGMVGAASTTLAVWGWLPFNSLTYHGLEYGAIIEATLLALALAHHYNEMTAKLSRITLSRDVLSTEVAERKQAEKMLRKSEESLKESQSIAGLGSYVLDIPTGRWKSSDVLDQLLGIDEAYERSLQGWVALTLPDDRSMIEDYFSNEGIGQDKELDKEYRILRHNDHTERWVHGLGKLEFDAQGNPVKMHGTIQDITERKQGETELRIAATAFESQEGMIITDANSVILRVNRAFTEITGYTAEDAVGQTPRLLKSGRHNVDFYAEMWESIKRTGSWQGEIWDRRKNGEIYPKWLTITAVKSDDGTITHYVGAHTDISSRKVAEDVIKRMAFYDPLTQLPNRRLLNDRLSQAMAASTRSGCYGALMFLDLDNFKQLNDTHGHRAGDLLLIEAANRLNHCMREMDTVARFGGDEFVVVLSDLTADKVESASQVEIVAEKIRITLSEPYLLNISHDGKADTTIEHHCTASIGVVMFIDHAGSQDDILKWADVAMYQAKEAGRNLIRFYDSTASEST</sequence>
<protein>
    <recommendedName>
        <fullName evidence="7">Diguanylate cyclase</fullName>
    </recommendedName>
</protein>
<dbReference type="Gene3D" id="3.30.450.20">
    <property type="entry name" value="PAS domain"/>
    <property type="match status" value="2"/>
</dbReference>
<evidence type="ECO:0000313" key="6">
    <source>
        <dbReference type="Proteomes" id="UP000015559"/>
    </source>
</evidence>
<dbReference type="SUPFAM" id="SSF55073">
    <property type="entry name" value="Nucleotide cyclase"/>
    <property type="match status" value="1"/>
</dbReference>
<dbReference type="PANTHER" id="PTHR46663:SF3">
    <property type="entry name" value="SLL0267 PROTEIN"/>
    <property type="match status" value="1"/>
</dbReference>
<dbReference type="eggNOG" id="COG2202">
    <property type="taxonomic scope" value="Bacteria"/>
</dbReference>
<dbReference type="STRING" id="1163617.SCD_n01898"/>
<dbReference type="eggNOG" id="COG2199">
    <property type="taxonomic scope" value="Bacteria"/>
</dbReference>
<evidence type="ECO:0000259" key="3">
    <source>
        <dbReference type="PROSITE" id="PS50113"/>
    </source>
</evidence>
<keyword evidence="6" id="KW-1185">Reference proteome</keyword>
<dbReference type="Pfam" id="PF07695">
    <property type="entry name" value="7TMR-DISM_7TM"/>
    <property type="match status" value="1"/>
</dbReference>
<dbReference type="HOGENOM" id="CLU_332302_0_0_4"/>
<accession>S6ALX9</accession>
<dbReference type="SMART" id="SM00086">
    <property type="entry name" value="PAC"/>
    <property type="match status" value="2"/>
</dbReference>
<dbReference type="InterPro" id="IPR043128">
    <property type="entry name" value="Rev_trsase/Diguanyl_cyclase"/>
</dbReference>
<feature type="domain" description="PAC" evidence="3">
    <location>
        <begin position="624"/>
        <end position="676"/>
    </location>
</feature>
<proteinExistence type="predicted"/>
<dbReference type="AlphaFoldDB" id="S6ALX9"/>
<evidence type="ECO:0000256" key="1">
    <source>
        <dbReference type="SAM" id="Phobius"/>
    </source>
</evidence>
<evidence type="ECO:0000259" key="2">
    <source>
        <dbReference type="PROSITE" id="PS50112"/>
    </source>
</evidence>
<dbReference type="InterPro" id="IPR000014">
    <property type="entry name" value="PAS"/>
</dbReference>
<feature type="transmembrane region" description="Helical" evidence="1">
    <location>
        <begin position="189"/>
        <end position="210"/>
    </location>
</feature>
<dbReference type="FunFam" id="3.30.70.270:FF:000001">
    <property type="entry name" value="Diguanylate cyclase domain protein"/>
    <property type="match status" value="1"/>
</dbReference>
<evidence type="ECO:0000259" key="4">
    <source>
        <dbReference type="PROSITE" id="PS50887"/>
    </source>
</evidence>
<dbReference type="CDD" id="cd00130">
    <property type="entry name" value="PAS"/>
    <property type="match status" value="1"/>
</dbReference>
<dbReference type="PROSITE" id="PS50887">
    <property type="entry name" value="GGDEF"/>
    <property type="match status" value="1"/>
</dbReference>
<dbReference type="Gene3D" id="3.30.70.270">
    <property type="match status" value="1"/>
</dbReference>
<dbReference type="KEGG" id="sdr:SCD_n01898"/>